<evidence type="ECO:0000313" key="4">
    <source>
        <dbReference type="Proteomes" id="UP000594262"/>
    </source>
</evidence>
<dbReference type="Gene3D" id="2.10.25.10">
    <property type="entry name" value="Laminin"/>
    <property type="match status" value="1"/>
</dbReference>
<keyword evidence="4" id="KW-1185">Reference proteome</keyword>
<evidence type="ECO:0000313" key="3">
    <source>
        <dbReference type="EnsemblMetazoa" id="CLYHEMP020158.1"/>
    </source>
</evidence>
<feature type="disulfide bond" evidence="1">
    <location>
        <begin position="118"/>
        <end position="135"/>
    </location>
</feature>
<name>A0A7M5XAA2_9CNID</name>
<keyword evidence="1" id="KW-1015">Disulfide bond</keyword>
<dbReference type="EnsemblMetazoa" id="CLYHEMT020158.1">
    <property type="protein sequence ID" value="CLYHEMP020158.1"/>
    <property type="gene ID" value="CLYHEMG020158"/>
</dbReference>
<dbReference type="PROSITE" id="PS50026">
    <property type="entry name" value="EGF_3"/>
    <property type="match status" value="1"/>
</dbReference>
<protein>
    <recommendedName>
        <fullName evidence="2">EGF-like domain-containing protein</fullName>
    </recommendedName>
</protein>
<reference evidence="3" key="1">
    <citation type="submission" date="2021-01" db="UniProtKB">
        <authorList>
            <consortium name="EnsemblMetazoa"/>
        </authorList>
    </citation>
    <scope>IDENTIFICATION</scope>
</reference>
<organism evidence="3 4">
    <name type="scientific">Clytia hemisphaerica</name>
    <dbReference type="NCBI Taxonomy" id="252671"/>
    <lineage>
        <taxon>Eukaryota</taxon>
        <taxon>Metazoa</taxon>
        <taxon>Cnidaria</taxon>
        <taxon>Hydrozoa</taxon>
        <taxon>Hydroidolina</taxon>
        <taxon>Leptothecata</taxon>
        <taxon>Obeliida</taxon>
        <taxon>Clytiidae</taxon>
        <taxon>Clytia</taxon>
    </lineage>
</organism>
<proteinExistence type="predicted"/>
<dbReference type="CDD" id="cd00054">
    <property type="entry name" value="EGF_CA"/>
    <property type="match status" value="1"/>
</dbReference>
<evidence type="ECO:0000256" key="1">
    <source>
        <dbReference type="PROSITE-ProRule" id="PRU00076"/>
    </source>
</evidence>
<dbReference type="Proteomes" id="UP000594262">
    <property type="component" value="Unplaced"/>
</dbReference>
<comment type="caution">
    <text evidence="1">Lacks conserved residue(s) required for the propagation of feature annotation.</text>
</comment>
<evidence type="ECO:0000259" key="2">
    <source>
        <dbReference type="PROSITE" id="PS50026"/>
    </source>
</evidence>
<feature type="disulfide bond" evidence="1">
    <location>
        <begin position="138"/>
        <end position="147"/>
    </location>
</feature>
<dbReference type="InterPro" id="IPR000742">
    <property type="entry name" value="EGF"/>
</dbReference>
<accession>A0A7M5XAA2</accession>
<sequence>QQMQWRKFKEIRISNGTANSSQITVQYEIFVRKSPHLNYFMTQCYKKRDQGYDRLLCAEMCMVAHNCLTWMYSGSTQTCYRCDRIYGAIQNIFEDQFTTDRTFELYEKVNPCNTHLLCEHGSQCVPDFTTETYTCERCFAPYTGKHCNETGPPSPSYISKEVKAGHNSTCRHIKLHYNIPDYEGLRPFVLHPWNDQRTIKILCSGFRTIITSLNTSKNGVRDLTSTDFADGLDLITGDINFRANSLFFDAILKQIDIDNIYFKCVQQSIYAIPGTNIGTTLGTTHLKSSWRQRNPIEYFANRRGYNTGIKMSDSNPEDTISSAFAVNGDWSSPGLQDSQAEQRTFKDVIVLNDTRRLSFTNHTKECFGSAGGYFEFSFE</sequence>
<feature type="domain" description="EGF-like" evidence="2">
    <location>
        <begin position="108"/>
        <end position="148"/>
    </location>
</feature>
<keyword evidence="1" id="KW-0245">EGF-like domain</keyword>
<dbReference type="AlphaFoldDB" id="A0A7M5XAA2"/>